<dbReference type="HOGENOM" id="CLU_189287_0_0_6"/>
<organism evidence="2 3">
    <name type="scientific">Xenorhabdus doucetiae</name>
    <dbReference type="NCBI Taxonomy" id="351671"/>
    <lineage>
        <taxon>Bacteria</taxon>
        <taxon>Pseudomonadati</taxon>
        <taxon>Pseudomonadota</taxon>
        <taxon>Gammaproteobacteria</taxon>
        <taxon>Enterobacterales</taxon>
        <taxon>Morganellaceae</taxon>
        <taxon>Xenorhabdus</taxon>
    </lineage>
</organism>
<name>A0A068QN37_9GAMM</name>
<evidence type="ECO:0000313" key="1">
    <source>
        <dbReference type="EMBL" id="CDG15936.1"/>
    </source>
</evidence>
<dbReference type="KEGG" id="xdo:XDD1_0255"/>
<accession>A0A068QN37</accession>
<dbReference type="EMBL" id="FO704550">
    <property type="protein sequence ID" value="CDG15966.1"/>
    <property type="molecule type" value="Genomic_DNA"/>
</dbReference>
<dbReference type="AlphaFoldDB" id="A0A068QN37"/>
<gene>
    <name evidence="1" type="ORF">XDD1_0224</name>
    <name evidence="2" type="ORF">XDD1_0255</name>
</gene>
<sequence>MVVIGIILDISDKSVVPDFRGRFIPCHTGFDFIAPPKQSADRDLKVGTRLFERQRMLVLVFQYSFSEI</sequence>
<dbReference type="EMBL" id="FO704550">
    <property type="protein sequence ID" value="CDG15936.1"/>
    <property type="molecule type" value="Genomic_DNA"/>
</dbReference>
<protein>
    <submittedName>
        <fullName evidence="2">Uncharacterized protein</fullName>
    </submittedName>
</protein>
<dbReference type="KEGG" id="xdo:XDD1_0224"/>
<reference evidence="2 3" key="1">
    <citation type="submission" date="2013-07" db="EMBL/GenBank/DDBJ databases">
        <authorList>
            <person name="Genoscope - CEA"/>
        </authorList>
    </citation>
    <scope>NUCLEOTIDE SEQUENCE [LARGE SCALE GENOMIC DNA]</scope>
    <source>
        <strain evidence="2">FRM16</strain>
        <strain evidence="3">FRM16 / DSM 17909</strain>
    </source>
</reference>
<evidence type="ECO:0000313" key="2">
    <source>
        <dbReference type="EMBL" id="CDG15966.1"/>
    </source>
</evidence>
<dbReference type="Proteomes" id="UP000032721">
    <property type="component" value="Chromosome"/>
</dbReference>
<evidence type="ECO:0000313" key="3">
    <source>
        <dbReference type="Proteomes" id="UP000032721"/>
    </source>
</evidence>
<proteinExistence type="predicted"/>